<evidence type="ECO:0000256" key="1">
    <source>
        <dbReference type="ARBA" id="ARBA00023110"/>
    </source>
</evidence>
<evidence type="ECO:0000313" key="6">
    <source>
        <dbReference type="Proteomes" id="UP000801492"/>
    </source>
</evidence>
<accession>A0A8K0CRT6</accession>
<evidence type="ECO:0000259" key="4">
    <source>
        <dbReference type="PROSITE" id="PS50072"/>
    </source>
</evidence>
<keyword evidence="1 3" id="KW-0697">Rotamase</keyword>
<evidence type="ECO:0000256" key="2">
    <source>
        <dbReference type="ARBA" id="ARBA00023235"/>
    </source>
</evidence>
<comment type="caution">
    <text evidence="5">The sequence shown here is derived from an EMBL/GenBank/DDBJ whole genome shotgun (WGS) entry which is preliminary data.</text>
</comment>
<comment type="function">
    <text evidence="3">PPIases accelerate the folding of proteins. It catalyzes the cis-trans isomerization of proline imidic peptide bonds in oligopeptides.</text>
</comment>
<organism evidence="5 6">
    <name type="scientific">Ignelater luminosus</name>
    <name type="common">Cucubano</name>
    <name type="synonym">Pyrophorus luminosus</name>
    <dbReference type="NCBI Taxonomy" id="2038154"/>
    <lineage>
        <taxon>Eukaryota</taxon>
        <taxon>Metazoa</taxon>
        <taxon>Ecdysozoa</taxon>
        <taxon>Arthropoda</taxon>
        <taxon>Hexapoda</taxon>
        <taxon>Insecta</taxon>
        <taxon>Pterygota</taxon>
        <taxon>Neoptera</taxon>
        <taxon>Endopterygota</taxon>
        <taxon>Coleoptera</taxon>
        <taxon>Polyphaga</taxon>
        <taxon>Elateriformia</taxon>
        <taxon>Elateroidea</taxon>
        <taxon>Elateridae</taxon>
        <taxon>Agrypninae</taxon>
        <taxon>Pyrophorini</taxon>
        <taxon>Ignelater</taxon>
    </lineage>
</organism>
<dbReference type="EMBL" id="VTPC01076826">
    <property type="protein sequence ID" value="KAF2888490.1"/>
    <property type="molecule type" value="Genomic_DNA"/>
</dbReference>
<dbReference type="GO" id="GO:0003755">
    <property type="term" value="F:peptidyl-prolyl cis-trans isomerase activity"/>
    <property type="evidence" value="ECO:0007669"/>
    <property type="project" value="UniProtKB-UniRule"/>
</dbReference>
<evidence type="ECO:0000256" key="3">
    <source>
        <dbReference type="RuleBase" id="RU363019"/>
    </source>
</evidence>
<comment type="catalytic activity">
    <reaction evidence="3">
        <text>[protein]-peptidylproline (omega=180) = [protein]-peptidylproline (omega=0)</text>
        <dbReference type="Rhea" id="RHEA:16237"/>
        <dbReference type="Rhea" id="RHEA-COMP:10747"/>
        <dbReference type="Rhea" id="RHEA-COMP:10748"/>
        <dbReference type="ChEBI" id="CHEBI:83833"/>
        <dbReference type="ChEBI" id="CHEBI:83834"/>
        <dbReference type="EC" id="5.2.1.8"/>
    </reaction>
</comment>
<dbReference type="Gene3D" id="2.40.100.10">
    <property type="entry name" value="Cyclophilin-like"/>
    <property type="match status" value="1"/>
</dbReference>
<dbReference type="Pfam" id="PF00160">
    <property type="entry name" value="Pro_isomerase"/>
    <property type="match status" value="1"/>
</dbReference>
<feature type="non-terminal residue" evidence="5">
    <location>
        <position position="80"/>
    </location>
</feature>
<proteinExistence type="inferred from homology"/>
<dbReference type="PANTHER" id="PTHR45625">
    <property type="entry name" value="PEPTIDYL-PROLYL CIS-TRANS ISOMERASE-RELATED"/>
    <property type="match status" value="1"/>
</dbReference>
<dbReference type="OrthoDB" id="10064525at2759"/>
<gene>
    <name evidence="5" type="ORF">ILUMI_17683</name>
</gene>
<feature type="domain" description="PPIase cyclophilin-type" evidence="4">
    <location>
        <begin position="1"/>
        <end position="65"/>
    </location>
</feature>
<dbReference type="InterPro" id="IPR029000">
    <property type="entry name" value="Cyclophilin-like_dom_sf"/>
</dbReference>
<evidence type="ECO:0000313" key="5">
    <source>
        <dbReference type="EMBL" id="KAF2888490.1"/>
    </source>
</evidence>
<dbReference type="InterPro" id="IPR044666">
    <property type="entry name" value="Cyclophilin_A-like"/>
</dbReference>
<dbReference type="PANTHER" id="PTHR45625:SF4">
    <property type="entry name" value="PEPTIDYLPROLYL ISOMERASE DOMAIN AND WD REPEAT-CONTAINING PROTEIN 1"/>
    <property type="match status" value="1"/>
</dbReference>
<dbReference type="InterPro" id="IPR002130">
    <property type="entry name" value="Cyclophilin-type_PPIase_dom"/>
</dbReference>
<protein>
    <recommendedName>
        <fullName evidence="3">Peptidyl-prolyl cis-trans isomerase</fullName>
        <shortName evidence="3">PPIase</shortName>
        <ecNumber evidence="3">5.2.1.8</ecNumber>
    </recommendedName>
</protein>
<dbReference type="SUPFAM" id="SSF50891">
    <property type="entry name" value="Cyclophilin-like"/>
    <property type="match status" value="1"/>
</dbReference>
<dbReference type="PRINTS" id="PR00153">
    <property type="entry name" value="CSAPPISMRASE"/>
</dbReference>
<name>A0A8K0CRT6_IGNLU</name>
<dbReference type="AlphaFoldDB" id="A0A8K0CRT6"/>
<dbReference type="Proteomes" id="UP000801492">
    <property type="component" value="Unassembled WGS sequence"/>
</dbReference>
<sequence>MANAGANTNGCQFFITTIQTPWLDGRHTVFGKVVEGQDIVHRIEQMKTDPDDRPAERVTIMQSGDVPTPTPFFVSDEPYS</sequence>
<keyword evidence="2 3" id="KW-0413">Isomerase</keyword>
<dbReference type="PROSITE" id="PS50072">
    <property type="entry name" value="CSA_PPIASE_2"/>
    <property type="match status" value="1"/>
</dbReference>
<comment type="similarity">
    <text evidence="3">Belongs to the cyclophilin-type PPIase family.</text>
</comment>
<keyword evidence="6" id="KW-1185">Reference proteome</keyword>
<dbReference type="EC" id="5.2.1.8" evidence="3"/>
<reference evidence="5" key="1">
    <citation type="submission" date="2019-08" db="EMBL/GenBank/DDBJ databases">
        <title>The genome of the North American firefly Photinus pyralis.</title>
        <authorList>
            <consortium name="Photinus pyralis genome working group"/>
            <person name="Fallon T.R."/>
            <person name="Sander Lower S.E."/>
            <person name="Weng J.-K."/>
        </authorList>
    </citation>
    <scope>NUCLEOTIDE SEQUENCE</scope>
    <source>
        <strain evidence="5">TRF0915ILg1</strain>
        <tissue evidence="5">Whole body</tissue>
    </source>
</reference>